<dbReference type="InterPro" id="IPR036418">
    <property type="entry name" value="Cyt_c_oxidase_su6a_sf"/>
</dbReference>
<evidence type="ECO:0000313" key="1">
    <source>
        <dbReference type="EMBL" id="CAL5129857.1"/>
    </source>
</evidence>
<gene>
    <name evidence="1" type="ORF">CDAUBV1_LOCUS1298</name>
</gene>
<protein>
    <submittedName>
        <fullName evidence="1">Uncharacterized protein</fullName>
    </submittedName>
</protein>
<evidence type="ECO:0000313" key="2">
    <source>
        <dbReference type="Proteomes" id="UP001497525"/>
    </source>
</evidence>
<dbReference type="EMBL" id="CAXLJL010000054">
    <property type="protein sequence ID" value="CAL5129857.1"/>
    <property type="molecule type" value="Genomic_DNA"/>
</dbReference>
<sequence>MLKSVRVLALSKRAFGLPFHKVNVAPKIMVFPASVWAFFTYRKREHERLEREKVEGRRFYEHYPRDLRPFPFGDGKTPFFASMCKYWGFQPKDHGEHE</sequence>
<dbReference type="SUPFAM" id="SSF81411">
    <property type="entry name" value="Mitochondrial cytochrome c oxidase subunit VIa"/>
    <property type="match status" value="1"/>
</dbReference>
<proteinExistence type="predicted"/>
<reference evidence="1" key="1">
    <citation type="submission" date="2024-06" db="EMBL/GenBank/DDBJ databases">
        <authorList>
            <person name="Liu X."/>
            <person name="Lenzi L."/>
            <person name="Haldenby T S."/>
            <person name="Uol C."/>
        </authorList>
    </citation>
    <scope>NUCLEOTIDE SEQUENCE</scope>
</reference>
<organism evidence="1 2">
    <name type="scientific">Calicophoron daubneyi</name>
    <name type="common">Rumen fluke</name>
    <name type="synonym">Paramphistomum daubneyi</name>
    <dbReference type="NCBI Taxonomy" id="300641"/>
    <lineage>
        <taxon>Eukaryota</taxon>
        <taxon>Metazoa</taxon>
        <taxon>Spiralia</taxon>
        <taxon>Lophotrochozoa</taxon>
        <taxon>Platyhelminthes</taxon>
        <taxon>Trematoda</taxon>
        <taxon>Digenea</taxon>
        <taxon>Plagiorchiida</taxon>
        <taxon>Pronocephalata</taxon>
        <taxon>Paramphistomoidea</taxon>
        <taxon>Paramphistomidae</taxon>
        <taxon>Calicophoron</taxon>
    </lineage>
</organism>
<dbReference type="AlphaFoldDB" id="A0AAV2T185"/>
<accession>A0AAV2T185</accession>
<comment type="caution">
    <text evidence="1">The sequence shown here is derived from an EMBL/GenBank/DDBJ whole genome shotgun (WGS) entry which is preliminary data.</text>
</comment>
<dbReference type="Proteomes" id="UP001497525">
    <property type="component" value="Unassembled WGS sequence"/>
</dbReference>
<name>A0AAV2T185_CALDB</name>